<organism evidence="1 2">
    <name type="scientific">Solanum verrucosum</name>
    <dbReference type="NCBI Taxonomy" id="315347"/>
    <lineage>
        <taxon>Eukaryota</taxon>
        <taxon>Viridiplantae</taxon>
        <taxon>Streptophyta</taxon>
        <taxon>Embryophyta</taxon>
        <taxon>Tracheophyta</taxon>
        <taxon>Spermatophyta</taxon>
        <taxon>Magnoliopsida</taxon>
        <taxon>eudicotyledons</taxon>
        <taxon>Gunneridae</taxon>
        <taxon>Pentapetalae</taxon>
        <taxon>asterids</taxon>
        <taxon>lamiids</taxon>
        <taxon>Solanales</taxon>
        <taxon>Solanaceae</taxon>
        <taxon>Solanoideae</taxon>
        <taxon>Solaneae</taxon>
        <taxon>Solanum</taxon>
    </lineage>
</organism>
<dbReference type="PANTHER" id="PTHR48444">
    <property type="entry name" value="DNA TOPOISOMERASE 6 SUBUNIT B"/>
    <property type="match status" value="1"/>
</dbReference>
<name>A0AAF0U1I4_SOLVR</name>
<proteinExistence type="predicted"/>
<keyword evidence="2" id="KW-1185">Reference proteome</keyword>
<evidence type="ECO:0000313" key="1">
    <source>
        <dbReference type="EMBL" id="WMV37526.1"/>
    </source>
</evidence>
<gene>
    <name evidence="1" type="ORF">MTR67_030911</name>
</gene>
<reference evidence="1" key="1">
    <citation type="submission" date="2023-08" db="EMBL/GenBank/DDBJ databases">
        <title>A de novo genome assembly of Solanum verrucosum Schlechtendal, a Mexican diploid species geographically isolated from the other diploid A-genome species in potato relatives.</title>
        <authorList>
            <person name="Hosaka K."/>
        </authorList>
    </citation>
    <scope>NUCLEOTIDE SEQUENCE</scope>
    <source>
        <tissue evidence="1">Young leaves</tissue>
    </source>
</reference>
<dbReference type="PANTHER" id="PTHR48444:SF1">
    <property type="entry name" value="DNA TOPOISOMERASE 6 SUBUNIT B"/>
    <property type="match status" value="1"/>
</dbReference>
<dbReference type="AlphaFoldDB" id="A0AAF0U1I4"/>
<dbReference type="EMBL" id="CP133618">
    <property type="protein sequence ID" value="WMV37526.1"/>
    <property type="molecule type" value="Genomic_DNA"/>
</dbReference>
<dbReference type="Proteomes" id="UP001234989">
    <property type="component" value="Chromosome 7"/>
</dbReference>
<dbReference type="InterPro" id="IPR036890">
    <property type="entry name" value="HATPase_C_sf"/>
</dbReference>
<dbReference type="Gene3D" id="3.30.565.10">
    <property type="entry name" value="Histidine kinase-like ATPase, C-terminal domain"/>
    <property type="match status" value="1"/>
</dbReference>
<protein>
    <submittedName>
        <fullName evidence="1">Uncharacterized protein</fullName>
    </submittedName>
</protein>
<sequence>MKRPKLGQPNSSQPTFNSNHFTFIHYNTKIDNSNITEDNYTSNSVTFAIPVTWSSSFTSYSRCPRTLRAVRIKIRFLGKQSTFNSGNENRLSFLPVKRISWNRSLSTRRLHKKLVNIYLFQSTGEELQLCRSSSRKVFSLFSTLLSGYGCRISAEFSNRPCVVEVYINEMANNLEDEDERISNLAKLSFMSCQRKGGTKEVVASVVHYFFGIREYFCTVRMLLPVIFSCSSSFHFTCSHPDLNGCQHALIWSKMSTGLSIEIKSSMNSENYTSFCTLDIDIYKNVPHIIHEKGENKNRWHGAEIQIVIERNWIMYRNALDSAESISELLVVEITIEEIGRSKFNPMIGPGDHERRDKALYDDFETTKACEKRLAKKARVLEIQAKNVALRKKVKDPAATKAAKGREALYYRVTSKYRIMEEECHMMISQICL</sequence>
<accession>A0AAF0U1I4</accession>
<evidence type="ECO:0000313" key="2">
    <source>
        <dbReference type="Proteomes" id="UP001234989"/>
    </source>
</evidence>